<organism evidence="1 2">
    <name type="scientific">Hibiscus sabdariffa</name>
    <name type="common">roselle</name>
    <dbReference type="NCBI Taxonomy" id="183260"/>
    <lineage>
        <taxon>Eukaryota</taxon>
        <taxon>Viridiplantae</taxon>
        <taxon>Streptophyta</taxon>
        <taxon>Embryophyta</taxon>
        <taxon>Tracheophyta</taxon>
        <taxon>Spermatophyta</taxon>
        <taxon>Magnoliopsida</taxon>
        <taxon>eudicotyledons</taxon>
        <taxon>Gunneridae</taxon>
        <taxon>Pentapetalae</taxon>
        <taxon>rosids</taxon>
        <taxon>malvids</taxon>
        <taxon>Malvales</taxon>
        <taxon>Malvaceae</taxon>
        <taxon>Malvoideae</taxon>
        <taxon>Hibiscus</taxon>
    </lineage>
</organism>
<dbReference type="EMBL" id="JBBPBN010000010">
    <property type="protein sequence ID" value="KAK9029965.1"/>
    <property type="molecule type" value="Genomic_DNA"/>
</dbReference>
<name>A0ABR2SXI9_9ROSI</name>
<proteinExistence type="predicted"/>
<evidence type="ECO:0000313" key="2">
    <source>
        <dbReference type="Proteomes" id="UP001396334"/>
    </source>
</evidence>
<gene>
    <name evidence="1" type="ORF">V6N11_031404</name>
</gene>
<dbReference type="Proteomes" id="UP001396334">
    <property type="component" value="Unassembled WGS sequence"/>
</dbReference>
<sequence length="379" mass="41871">MAEFERKNGEGVDRNSARMCKKYHKDFNNHELGGGTGMNYNNEGGSNERRNKKRIIGHSEEEDLWNLRSCLVGTTATVCSVSSIESSDVEELGFSDNPIKKLDADSLANKVDPEASSSEYTAESTSKSSLASENLILEEEEDDALNAILMSKDGSAGCNFRNETGSFLGEMELVGKGNVAPQKLISLEVITNQGEIEGLDQVKSPIQMLANVKSSWVDVVKEVLDYSRGSKDSEPVKGLGVTESRAAGPCGAKTNLIHSSGPCLRSVGPSLNERPLDRIEVLNQKSKGSQYREKRFGSLWEIQDQVLTDQEKRKKVKACKKLKINRSSLANFEVSGQSLSDFDLSFRRGILSKEARKILRLGKKLESLSAVMRKRWLRN</sequence>
<protein>
    <submittedName>
        <fullName evidence="1">Uncharacterized protein</fullName>
    </submittedName>
</protein>
<evidence type="ECO:0000313" key="1">
    <source>
        <dbReference type="EMBL" id="KAK9029965.1"/>
    </source>
</evidence>
<accession>A0ABR2SXI9</accession>
<comment type="caution">
    <text evidence="1">The sequence shown here is derived from an EMBL/GenBank/DDBJ whole genome shotgun (WGS) entry which is preliminary data.</text>
</comment>
<keyword evidence="2" id="KW-1185">Reference proteome</keyword>
<reference evidence="1 2" key="1">
    <citation type="journal article" date="2024" name="G3 (Bethesda)">
        <title>Genome assembly of Hibiscus sabdariffa L. provides insights into metabolisms of medicinal natural products.</title>
        <authorList>
            <person name="Kim T."/>
        </authorList>
    </citation>
    <scope>NUCLEOTIDE SEQUENCE [LARGE SCALE GENOMIC DNA]</scope>
    <source>
        <strain evidence="1">TK-2024</strain>
        <tissue evidence="1">Old leaves</tissue>
    </source>
</reference>